<evidence type="ECO:0000313" key="2">
    <source>
        <dbReference type="Proteomes" id="UP000256328"/>
    </source>
</evidence>
<proteinExistence type="predicted"/>
<gene>
    <name evidence="1" type="ORF">BP5796_04087</name>
</gene>
<name>A0A3D8SHL1_9HELO</name>
<dbReference type="EMBL" id="PDLN01000005">
    <property type="protein sequence ID" value="RDW85762.1"/>
    <property type="molecule type" value="Genomic_DNA"/>
</dbReference>
<dbReference type="AlphaFoldDB" id="A0A3D8SHL1"/>
<evidence type="ECO:0000313" key="1">
    <source>
        <dbReference type="EMBL" id="RDW85762.1"/>
    </source>
</evidence>
<protein>
    <submittedName>
        <fullName evidence="1">Uncharacterized protein</fullName>
    </submittedName>
</protein>
<organism evidence="1 2">
    <name type="scientific">Coleophoma crateriformis</name>
    <dbReference type="NCBI Taxonomy" id="565419"/>
    <lineage>
        <taxon>Eukaryota</taxon>
        <taxon>Fungi</taxon>
        <taxon>Dikarya</taxon>
        <taxon>Ascomycota</taxon>
        <taxon>Pezizomycotina</taxon>
        <taxon>Leotiomycetes</taxon>
        <taxon>Helotiales</taxon>
        <taxon>Dermateaceae</taxon>
        <taxon>Coleophoma</taxon>
    </lineage>
</organism>
<sequence length="120" mass="13171">MDDRAGPSPQAEQLPRRGYWRRDETRICANTDSLNDHDALPKLPVQTLCAEGCPLSYLAAVLPVYHLDQRPASCSSGESTTQTCLAWYPAEQAMAEEEALLQYVVAHLDPAANLVSALDE</sequence>
<keyword evidence="2" id="KW-1185">Reference proteome</keyword>
<comment type="caution">
    <text evidence="1">The sequence shown here is derived from an EMBL/GenBank/DDBJ whole genome shotgun (WGS) entry which is preliminary data.</text>
</comment>
<accession>A0A3D8SHL1</accession>
<dbReference type="Proteomes" id="UP000256328">
    <property type="component" value="Unassembled WGS sequence"/>
</dbReference>
<reference evidence="1 2" key="1">
    <citation type="journal article" date="2018" name="IMA Fungus">
        <title>IMA Genome-F 9: Draft genome sequence of Annulohypoxylon stygium, Aspergillus mulundensis, Berkeleyomyces basicola (syn. Thielaviopsis basicola), Ceratocystis smalleyi, two Cercospora beticola strains, Coleophoma cylindrospora, Fusarium fracticaudum, Phialophora cf. hyalina, and Morchella septimelata.</title>
        <authorList>
            <person name="Wingfield B.D."/>
            <person name="Bills G.F."/>
            <person name="Dong Y."/>
            <person name="Huang W."/>
            <person name="Nel W.J."/>
            <person name="Swalarsk-Parry B.S."/>
            <person name="Vaghefi N."/>
            <person name="Wilken P.M."/>
            <person name="An Z."/>
            <person name="de Beer Z.W."/>
            <person name="De Vos L."/>
            <person name="Chen L."/>
            <person name="Duong T.A."/>
            <person name="Gao Y."/>
            <person name="Hammerbacher A."/>
            <person name="Kikkert J.R."/>
            <person name="Li Y."/>
            <person name="Li H."/>
            <person name="Li K."/>
            <person name="Li Q."/>
            <person name="Liu X."/>
            <person name="Ma X."/>
            <person name="Naidoo K."/>
            <person name="Pethybridge S.J."/>
            <person name="Sun J."/>
            <person name="Steenkamp E.T."/>
            <person name="van der Nest M.A."/>
            <person name="van Wyk S."/>
            <person name="Wingfield M.J."/>
            <person name="Xiong C."/>
            <person name="Yue Q."/>
            <person name="Zhang X."/>
        </authorList>
    </citation>
    <scope>NUCLEOTIDE SEQUENCE [LARGE SCALE GENOMIC DNA]</scope>
    <source>
        <strain evidence="1 2">BP5796</strain>
    </source>
</reference>